<keyword evidence="8" id="KW-0129">CBS domain</keyword>
<dbReference type="Pfam" id="PF01769">
    <property type="entry name" value="MgtE"/>
    <property type="match status" value="1"/>
</dbReference>
<dbReference type="AlphaFoldDB" id="A0A2W0HQT4"/>
<evidence type="ECO:0000256" key="8">
    <source>
        <dbReference type="PROSITE-ProRule" id="PRU00703"/>
    </source>
</evidence>
<reference evidence="11 12" key="1">
    <citation type="submission" date="2017-10" db="EMBL/GenBank/DDBJ databases">
        <title>Bacillus sp. nov., a halophilic bacterium isolated from a Yangshapao Lake.</title>
        <authorList>
            <person name="Wang H."/>
        </authorList>
    </citation>
    <scope>NUCLEOTIDE SEQUENCE [LARGE SCALE GENOMIC DNA]</scope>
    <source>
        <strain evidence="11 12">YSP-3</strain>
    </source>
</reference>
<comment type="caution">
    <text evidence="11">The sequence shown here is derived from an EMBL/GenBank/DDBJ whole genome shotgun (WGS) entry which is preliminary data.</text>
</comment>
<dbReference type="CDD" id="cd04606">
    <property type="entry name" value="CBS_pair_Mg_transporter"/>
    <property type="match status" value="1"/>
</dbReference>
<dbReference type="PROSITE" id="PS51371">
    <property type="entry name" value="CBS"/>
    <property type="match status" value="2"/>
</dbReference>
<keyword evidence="6 9" id="KW-1133">Transmembrane helix</keyword>
<evidence type="ECO:0000256" key="7">
    <source>
        <dbReference type="ARBA" id="ARBA00023136"/>
    </source>
</evidence>
<feature type="transmembrane region" description="Helical" evidence="9">
    <location>
        <begin position="434"/>
        <end position="452"/>
    </location>
</feature>
<dbReference type="Proteomes" id="UP000248066">
    <property type="component" value="Unassembled WGS sequence"/>
</dbReference>
<dbReference type="PANTHER" id="PTHR43773:SF1">
    <property type="entry name" value="MAGNESIUM TRANSPORTER MGTE"/>
    <property type="match status" value="1"/>
</dbReference>
<dbReference type="GO" id="GO:0046872">
    <property type="term" value="F:metal ion binding"/>
    <property type="evidence" value="ECO:0007669"/>
    <property type="project" value="UniProtKB-KW"/>
</dbReference>
<comment type="function">
    <text evidence="9">Acts as a magnesium transporter.</text>
</comment>
<evidence type="ECO:0000256" key="9">
    <source>
        <dbReference type="RuleBase" id="RU362011"/>
    </source>
</evidence>
<dbReference type="InterPro" id="IPR036739">
    <property type="entry name" value="SLC41_membr_dom_sf"/>
</dbReference>
<dbReference type="GO" id="GO:0005886">
    <property type="term" value="C:plasma membrane"/>
    <property type="evidence" value="ECO:0007669"/>
    <property type="project" value="UniProtKB-SubCell"/>
</dbReference>
<dbReference type="SMART" id="SM00924">
    <property type="entry name" value="MgtE_N"/>
    <property type="match status" value="1"/>
</dbReference>
<evidence type="ECO:0000259" key="10">
    <source>
        <dbReference type="PROSITE" id="PS51371"/>
    </source>
</evidence>
<proteinExistence type="inferred from homology"/>
<dbReference type="SUPFAM" id="SSF158791">
    <property type="entry name" value="MgtE N-terminal domain-like"/>
    <property type="match status" value="1"/>
</dbReference>
<feature type="transmembrane region" description="Helical" evidence="9">
    <location>
        <begin position="387"/>
        <end position="413"/>
    </location>
</feature>
<dbReference type="Gene3D" id="1.10.357.20">
    <property type="entry name" value="SLC41 divalent cation transporters, integral membrane domain"/>
    <property type="match status" value="1"/>
</dbReference>
<feature type="domain" description="CBS" evidence="10">
    <location>
        <begin position="204"/>
        <end position="262"/>
    </location>
</feature>
<keyword evidence="3 9" id="KW-0813">Transport</keyword>
<comment type="subcellular location">
    <subcellularLocation>
        <location evidence="9">Cell membrane</location>
        <topology evidence="9">Multi-pass membrane protein</topology>
    </subcellularLocation>
    <subcellularLocation>
        <location evidence="1">Membrane</location>
        <topology evidence="1">Multi-pass membrane protein</topology>
    </subcellularLocation>
</comment>
<evidence type="ECO:0000256" key="6">
    <source>
        <dbReference type="ARBA" id="ARBA00022989"/>
    </source>
</evidence>
<dbReference type="Pfam" id="PF00571">
    <property type="entry name" value="CBS"/>
    <property type="match status" value="2"/>
</dbReference>
<protein>
    <recommendedName>
        <fullName evidence="9">Magnesium transporter MgtE</fullName>
    </recommendedName>
</protein>
<keyword evidence="7 9" id="KW-0472">Membrane</keyword>
<evidence type="ECO:0000313" key="12">
    <source>
        <dbReference type="Proteomes" id="UP000248066"/>
    </source>
</evidence>
<evidence type="ECO:0000256" key="1">
    <source>
        <dbReference type="ARBA" id="ARBA00004141"/>
    </source>
</evidence>
<dbReference type="EMBL" id="PDOF01000003">
    <property type="protein sequence ID" value="PYZ95938.1"/>
    <property type="molecule type" value="Genomic_DNA"/>
</dbReference>
<dbReference type="OrthoDB" id="9790355at2"/>
<accession>A0A2W0HQT4</accession>
<dbReference type="InterPro" id="IPR046342">
    <property type="entry name" value="CBS_dom_sf"/>
</dbReference>
<sequence length="453" mass="50859">MPIDMTENEIQLAIIQVLQEGKKRAFQEIMDELQPYDMFWQYNELPRKHKYKYLSYLSLRQLTELMNELEMDDRLDVLQKLGVERSTKVLDLMENDELASFMSELDEDKMEEILTEMKDEESEVVQSLLEYPAETAGRIMNNRYVWIRKHFTIGEAVEKLKDFVEYAEYLNYLYVIDEEKKLVGVVSYRDLLLGDAQEKIEDVMYSRVVKVDVNTDQEEAAKIISRYDFVSLPVVTEDDTLAGVITVDDLIDVVIQEANEDIEKLSASGKSIDFNTKPLVAASRRLPWLVILLFVGLVSGGIISGFEDTLDAVVALAFFMPMIAGMTGNTGTQSLAVVVRGLVSEDLSFPQVARLIFRELRVGIYIGIACGILITIIAYFWQGDMTLGLVVGSSLLLTLIIGTLAGTIIPLILYKLKADPAIASGPLITTINDILSLLIYFGIATAVLVNISG</sequence>
<evidence type="ECO:0000256" key="5">
    <source>
        <dbReference type="ARBA" id="ARBA00022842"/>
    </source>
</evidence>
<name>A0A2W0HQT4_9BACI</name>
<dbReference type="InterPro" id="IPR038076">
    <property type="entry name" value="MgtE_N_sf"/>
</dbReference>
<keyword evidence="9" id="KW-0479">Metal-binding</keyword>
<keyword evidence="9" id="KW-1003">Cell membrane</keyword>
<dbReference type="SUPFAM" id="SSF161093">
    <property type="entry name" value="MgtE membrane domain-like"/>
    <property type="match status" value="1"/>
</dbReference>
<evidence type="ECO:0000256" key="2">
    <source>
        <dbReference type="ARBA" id="ARBA00009749"/>
    </source>
</evidence>
<comment type="similarity">
    <text evidence="2 9">Belongs to the SLC41A transporter family.</text>
</comment>
<feature type="domain" description="CBS" evidence="10">
    <location>
        <begin position="140"/>
        <end position="203"/>
    </location>
</feature>
<dbReference type="SUPFAM" id="SSF54631">
    <property type="entry name" value="CBS-domain pair"/>
    <property type="match status" value="1"/>
</dbReference>
<dbReference type="GO" id="GO:0015095">
    <property type="term" value="F:magnesium ion transmembrane transporter activity"/>
    <property type="evidence" value="ECO:0007669"/>
    <property type="project" value="UniProtKB-UniRule"/>
</dbReference>
<feature type="transmembrane region" description="Helical" evidence="9">
    <location>
        <begin position="286"/>
        <end position="306"/>
    </location>
</feature>
<evidence type="ECO:0000256" key="3">
    <source>
        <dbReference type="ARBA" id="ARBA00022448"/>
    </source>
</evidence>
<dbReference type="Pfam" id="PF03448">
    <property type="entry name" value="MgtE_N"/>
    <property type="match status" value="1"/>
</dbReference>
<dbReference type="InterPro" id="IPR006667">
    <property type="entry name" value="SLC41_membr_dom"/>
</dbReference>
<evidence type="ECO:0000256" key="4">
    <source>
        <dbReference type="ARBA" id="ARBA00022692"/>
    </source>
</evidence>
<dbReference type="InterPro" id="IPR006668">
    <property type="entry name" value="Mg_transptr_MgtE_intracell_dom"/>
</dbReference>
<dbReference type="Gene3D" id="1.25.60.10">
    <property type="entry name" value="MgtE N-terminal domain-like"/>
    <property type="match status" value="1"/>
</dbReference>
<dbReference type="PANTHER" id="PTHR43773">
    <property type="entry name" value="MAGNESIUM TRANSPORTER MGTE"/>
    <property type="match status" value="1"/>
</dbReference>
<organism evidence="11 12">
    <name type="scientific">Alteribacter lacisalsi</name>
    <dbReference type="NCBI Taxonomy" id="2045244"/>
    <lineage>
        <taxon>Bacteria</taxon>
        <taxon>Bacillati</taxon>
        <taxon>Bacillota</taxon>
        <taxon>Bacilli</taxon>
        <taxon>Bacillales</taxon>
        <taxon>Bacillaceae</taxon>
        <taxon>Alteribacter</taxon>
    </lineage>
</organism>
<keyword evidence="5 9" id="KW-0460">Magnesium</keyword>
<dbReference type="InterPro" id="IPR000644">
    <property type="entry name" value="CBS_dom"/>
</dbReference>
<feature type="transmembrane region" description="Helical" evidence="9">
    <location>
        <begin position="312"/>
        <end position="339"/>
    </location>
</feature>
<dbReference type="InterPro" id="IPR006669">
    <property type="entry name" value="MgtE_transporter"/>
</dbReference>
<dbReference type="SMART" id="SM00116">
    <property type="entry name" value="CBS"/>
    <property type="match status" value="2"/>
</dbReference>
<gene>
    <name evidence="11" type="primary">mgtE</name>
    <name evidence="11" type="ORF">CR205_16305</name>
</gene>
<comment type="subunit">
    <text evidence="9">Homodimer.</text>
</comment>
<keyword evidence="12" id="KW-1185">Reference proteome</keyword>
<evidence type="ECO:0000313" key="11">
    <source>
        <dbReference type="EMBL" id="PYZ95938.1"/>
    </source>
</evidence>
<dbReference type="RefSeq" id="WP_110521215.1">
    <property type="nucleotide sequence ID" value="NZ_PDOF01000003.1"/>
</dbReference>
<feature type="transmembrane region" description="Helical" evidence="9">
    <location>
        <begin position="360"/>
        <end position="381"/>
    </location>
</feature>
<dbReference type="NCBIfam" id="TIGR00400">
    <property type="entry name" value="mgtE"/>
    <property type="match status" value="1"/>
</dbReference>
<dbReference type="Gene3D" id="3.10.580.10">
    <property type="entry name" value="CBS-domain"/>
    <property type="match status" value="1"/>
</dbReference>
<keyword evidence="4 9" id="KW-0812">Transmembrane</keyword>